<keyword evidence="2" id="KW-0521">NADP</keyword>
<proteinExistence type="predicted"/>
<dbReference type="GO" id="GO:0009231">
    <property type="term" value="P:riboflavin biosynthetic process"/>
    <property type="evidence" value="ECO:0007669"/>
    <property type="project" value="InterPro"/>
</dbReference>
<evidence type="ECO:0000313" key="5">
    <source>
        <dbReference type="EMBL" id="RLP72132.1"/>
    </source>
</evidence>
<dbReference type="Gene3D" id="3.40.430.10">
    <property type="entry name" value="Dihydrofolate Reductase, subunit A"/>
    <property type="match status" value="1"/>
</dbReference>
<name>A0A3L6ZYC3_9MICO</name>
<dbReference type="AlphaFoldDB" id="A0A3L6ZYC3"/>
<comment type="caution">
    <text evidence="5">The sequence shown here is derived from an EMBL/GenBank/DDBJ whole genome shotgun (WGS) entry which is preliminary data.</text>
</comment>
<evidence type="ECO:0000313" key="6">
    <source>
        <dbReference type="Proteomes" id="UP000270299"/>
    </source>
</evidence>
<dbReference type="InterPro" id="IPR050765">
    <property type="entry name" value="Riboflavin_Biosynth_HTPR"/>
</dbReference>
<dbReference type="OrthoDB" id="5243299at2"/>
<comment type="pathway">
    <text evidence="1">Cofactor biosynthesis; riboflavin biosynthesis.</text>
</comment>
<dbReference type="EMBL" id="RCUV01000006">
    <property type="protein sequence ID" value="RLP72132.1"/>
    <property type="molecule type" value="Genomic_DNA"/>
</dbReference>
<accession>A0A3L6ZYC3</accession>
<dbReference type="InterPro" id="IPR024072">
    <property type="entry name" value="DHFR-like_dom_sf"/>
</dbReference>
<organism evidence="5 6">
    <name type="scientific">Mycetocola manganoxydans</name>
    <dbReference type="NCBI Taxonomy" id="699879"/>
    <lineage>
        <taxon>Bacteria</taxon>
        <taxon>Bacillati</taxon>
        <taxon>Actinomycetota</taxon>
        <taxon>Actinomycetes</taxon>
        <taxon>Micrococcales</taxon>
        <taxon>Microbacteriaceae</taxon>
        <taxon>Mycetocola</taxon>
    </lineage>
</organism>
<dbReference type="SUPFAM" id="SSF53597">
    <property type="entry name" value="Dihydrofolate reductase-like"/>
    <property type="match status" value="1"/>
</dbReference>
<dbReference type="PANTHER" id="PTHR38011">
    <property type="entry name" value="DIHYDROFOLATE REDUCTASE FAMILY PROTEIN (AFU_ORTHOLOGUE AFUA_8G06820)"/>
    <property type="match status" value="1"/>
</dbReference>
<dbReference type="GO" id="GO:0008703">
    <property type="term" value="F:5-amino-6-(5-phosphoribosylamino)uracil reductase activity"/>
    <property type="evidence" value="ECO:0007669"/>
    <property type="project" value="InterPro"/>
</dbReference>
<dbReference type="InterPro" id="IPR002734">
    <property type="entry name" value="RibDG_C"/>
</dbReference>
<evidence type="ECO:0000259" key="4">
    <source>
        <dbReference type="Pfam" id="PF01872"/>
    </source>
</evidence>
<evidence type="ECO:0000256" key="1">
    <source>
        <dbReference type="ARBA" id="ARBA00005104"/>
    </source>
</evidence>
<sequence>MTEPAVFSLAPGGSLTDDDITAVYAVDDRASAWFRVNFVSSIDGAGTHDGLTAGLGTPADRRVFDILRRLSDVVLVGAGTVRAEGYGPMRLDAPGVDWRLAHGLSAQPVFCIVSASLDLDPAHRIFTDAPVRPVVVTVASAPSDRRSALGEVADVVVAGDTTVDISRTKSVLAERGLTQIHSEGGPRLFADALALDAVDEICLTISPFAEGPGAGRIVAGDTDGIQRRMSLASVLSSDGTLLLRYLRTPA</sequence>
<dbReference type="Proteomes" id="UP000270299">
    <property type="component" value="Unassembled WGS sequence"/>
</dbReference>
<dbReference type="Pfam" id="PF01872">
    <property type="entry name" value="RibD_C"/>
    <property type="match status" value="1"/>
</dbReference>
<keyword evidence="6" id="KW-1185">Reference proteome</keyword>
<gene>
    <name evidence="5" type="ORF">D9V29_06795</name>
</gene>
<protein>
    <submittedName>
        <fullName evidence="5">Pyrimidine reductase family protein</fullName>
    </submittedName>
</protein>
<reference evidence="5 6" key="1">
    <citation type="submission" date="2018-10" db="EMBL/GenBank/DDBJ databases">
        <authorList>
            <person name="Li J."/>
        </authorList>
    </citation>
    <scope>NUCLEOTIDE SEQUENCE [LARGE SCALE GENOMIC DNA]</scope>
    <source>
        <strain evidence="5 6">CCTCC AB209002</strain>
    </source>
</reference>
<evidence type="ECO:0000256" key="3">
    <source>
        <dbReference type="ARBA" id="ARBA00023002"/>
    </source>
</evidence>
<evidence type="ECO:0000256" key="2">
    <source>
        <dbReference type="ARBA" id="ARBA00022857"/>
    </source>
</evidence>
<keyword evidence="3" id="KW-0560">Oxidoreductase</keyword>
<dbReference type="PANTHER" id="PTHR38011:SF7">
    <property type="entry name" value="2,5-DIAMINO-6-RIBOSYLAMINO-4(3H)-PYRIMIDINONE 5'-PHOSPHATE REDUCTASE"/>
    <property type="match status" value="1"/>
</dbReference>
<dbReference type="RefSeq" id="WP_121672571.1">
    <property type="nucleotide sequence ID" value="NZ_BMXM01000013.1"/>
</dbReference>
<feature type="domain" description="Bacterial bifunctional deaminase-reductase C-terminal" evidence="4">
    <location>
        <begin position="33"/>
        <end position="237"/>
    </location>
</feature>